<evidence type="ECO:0000256" key="1">
    <source>
        <dbReference type="SAM" id="MobiDB-lite"/>
    </source>
</evidence>
<feature type="region of interest" description="Disordered" evidence="1">
    <location>
        <begin position="1"/>
        <end position="38"/>
    </location>
</feature>
<sequence>MSDKKNIKNKKSDKDKDYFEEHTYTSHNGYTKKNNEDPVYYKKCYRHRKDPYDSSSDEEPFDETIHENIMKNINNNLEKMNKLNSNFINTGKNKKYNKSDKNKSDKNKSDKKHNKETKSDKKNENKSKKEKHENSGCNFFQPDPSKFFFGPEFTNFLPQNFNPFQGLNYGNGFGFENNIPDWQRKIQRDILKNQQFFNNPYGGYFYVPFGYDKNNSCGDHHHDHKHNHHHDHHHDHDHKHGHCNH</sequence>
<feature type="region of interest" description="Disordered" evidence="1">
    <location>
        <begin position="221"/>
        <end position="245"/>
    </location>
</feature>
<reference evidence="2" key="1">
    <citation type="submission" date="2011-10" db="EMBL/GenBank/DDBJ databases">
        <title>Provirophages and transpovirons: unique mobilome of giant viruses.</title>
        <authorList>
            <person name="Desnues C."/>
            <person name="LaScola B."/>
            <person name="Yutin N."/>
            <person name="Fournous G."/>
            <person name="Koonin E."/>
            <person name="Raoult D."/>
        </authorList>
    </citation>
    <scope>NUCLEOTIDE SEQUENCE</scope>
    <source>
        <strain evidence="2">Mv13-mv</strain>
    </source>
</reference>
<protein>
    <submittedName>
        <fullName evidence="2">Uncharacterized protein</fullName>
    </submittedName>
</protein>
<evidence type="ECO:0000313" key="2">
    <source>
        <dbReference type="EMBL" id="AEX62457.1"/>
    </source>
</evidence>
<organism evidence="2">
    <name type="scientific">Moumouvirus sp. 'Monve'</name>
    <dbReference type="NCBI Taxonomy" id="1128131"/>
    <lineage>
        <taxon>Viruses</taxon>
        <taxon>Varidnaviria</taxon>
        <taxon>Bamfordvirae</taxon>
        <taxon>Nucleocytoviricota</taxon>
        <taxon>Megaviricetes</taxon>
        <taxon>Imitervirales</taxon>
        <taxon>Mimiviridae</taxon>
        <taxon>Megamimivirinae</taxon>
        <taxon>Moumouvirus</taxon>
    </lineage>
</organism>
<gene>
    <name evidence="2" type="ORF">mv_R252</name>
</gene>
<feature type="compositionally biased region" description="Basic and acidic residues" evidence="1">
    <location>
        <begin position="97"/>
        <end position="108"/>
    </location>
</feature>
<proteinExistence type="predicted"/>
<feature type="region of interest" description="Disordered" evidence="1">
    <location>
        <begin position="87"/>
        <end position="139"/>
    </location>
</feature>
<feature type="compositionally biased region" description="Basic and acidic residues" evidence="1">
    <location>
        <begin position="1"/>
        <end position="24"/>
    </location>
</feature>
<feature type="compositionally biased region" description="Basic and acidic residues" evidence="1">
    <location>
        <begin position="116"/>
        <end position="134"/>
    </location>
</feature>
<feature type="compositionally biased region" description="Basic residues" evidence="1">
    <location>
        <begin position="222"/>
        <end position="245"/>
    </location>
</feature>
<name>H2EDI4_9VIRU</name>
<dbReference type="EMBL" id="JN885995">
    <property type="protein sequence ID" value="AEX62457.1"/>
    <property type="molecule type" value="Genomic_DNA"/>
</dbReference>
<accession>H2EDI4</accession>